<organism evidence="2">
    <name type="scientific">Jonesiaceae bacterium BS-20</name>
    <dbReference type="NCBI Taxonomy" id="3120821"/>
    <lineage>
        <taxon>Bacteria</taxon>
        <taxon>Bacillati</taxon>
        <taxon>Actinomycetota</taxon>
        <taxon>Actinomycetes</taxon>
        <taxon>Micrococcales</taxon>
        <taxon>Jonesiaceae</taxon>
    </lineage>
</organism>
<dbReference type="AlphaFoldDB" id="A0AAU7DSE4"/>
<evidence type="ECO:0008006" key="3">
    <source>
        <dbReference type="Google" id="ProtNLM"/>
    </source>
</evidence>
<sequence length="252" mass="27718">MLQRPQSALSVGRRRESEHTNNPHALQEDALRAMLMDDPNNERAFLALVDLVADNAVHGDEQEVSDNPGLDPLFGDPEEIQQHNAQTNAELVEERRLVAMWALAEEYAGHPKGWYPMIQLARLSLETNAEDSMRRFNAGISRDDTGQALARSIDLLRDSHLVQEAYALGAGHWRARDHHPIAGVAVVRAALDCGKVGEAHSHLSELQEHYDPAQISELDPALVSDVERAYAQLSHEDSDGQAAPHTQGGAAD</sequence>
<accession>A0AAU7DSE4</accession>
<evidence type="ECO:0000313" key="2">
    <source>
        <dbReference type="EMBL" id="XBH20244.1"/>
    </source>
</evidence>
<gene>
    <name evidence="2" type="ORF">V5R04_08235</name>
</gene>
<protein>
    <recommendedName>
        <fullName evidence="3">Tetratricopeptide repeat protein</fullName>
    </recommendedName>
</protein>
<evidence type="ECO:0000256" key="1">
    <source>
        <dbReference type="SAM" id="MobiDB-lite"/>
    </source>
</evidence>
<name>A0AAU7DSE4_9MICO</name>
<reference evidence="2" key="1">
    <citation type="submission" date="2024-02" db="EMBL/GenBank/DDBJ databases">
        <title>Tomenella chthoni gen. nov. sp. nov., a member of the family Jonesiaceae isolated from bat guano.</title>
        <authorList>
            <person name="Miller S.L."/>
            <person name="King J."/>
            <person name="Sankaranarayanan K."/>
            <person name="Lawson P.A."/>
        </authorList>
    </citation>
    <scope>NUCLEOTIDE SEQUENCE</scope>
    <source>
        <strain evidence="2">BS-20</strain>
    </source>
</reference>
<feature type="region of interest" description="Disordered" evidence="1">
    <location>
        <begin position="1"/>
        <end position="25"/>
    </location>
</feature>
<dbReference type="EMBL" id="CP146203">
    <property type="protein sequence ID" value="XBH20244.1"/>
    <property type="molecule type" value="Genomic_DNA"/>
</dbReference>
<feature type="compositionally biased region" description="Basic and acidic residues" evidence="1">
    <location>
        <begin position="13"/>
        <end position="25"/>
    </location>
</feature>
<proteinExistence type="predicted"/>